<gene>
    <name evidence="2" type="ordered locus">DP0203</name>
</gene>
<evidence type="ECO:0000256" key="1">
    <source>
        <dbReference type="SAM" id="SignalP"/>
    </source>
</evidence>
<evidence type="ECO:0000313" key="2">
    <source>
        <dbReference type="EMBL" id="CAG34932.1"/>
    </source>
</evidence>
<keyword evidence="1" id="KW-0732">Signal</keyword>
<evidence type="ECO:0000313" key="3">
    <source>
        <dbReference type="Proteomes" id="UP000000602"/>
    </source>
</evidence>
<dbReference type="EMBL" id="CR522870">
    <property type="protein sequence ID" value="CAG34932.1"/>
    <property type="molecule type" value="Genomic_DNA"/>
</dbReference>
<dbReference type="RefSeq" id="WP_011187448.1">
    <property type="nucleotide sequence ID" value="NC_006138.1"/>
</dbReference>
<dbReference type="AlphaFoldDB" id="Q6ARU3"/>
<dbReference type="STRING" id="177439.DP0203"/>
<accession>Q6ARU3</accession>
<name>Q6ARU3_DESPS</name>
<organism evidence="2 3">
    <name type="scientific">Desulfotalea psychrophila (strain LSv54 / DSM 12343)</name>
    <dbReference type="NCBI Taxonomy" id="177439"/>
    <lineage>
        <taxon>Bacteria</taxon>
        <taxon>Pseudomonadati</taxon>
        <taxon>Thermodesulfobacteriota</taxon>
        <taxon>Desulfobulbia</taxon>
        <taxon>Desulfobulbales</taxon>
        <taxon>Desulfocapsaceae</taxon>
        <taxon>Desulfotalea</taxon>
    </lineage>
</organism>
<dbReference type="eggNOG" id="COG3637">
    <property type="taxonomic scope" value="Bacteria"/>
</dbReference>
<feature type="chain" id="PRO_5004270534" evidence="1">
    <location>
        <begin position="26"/>
        <end position="190"/>
    </location>
</feature>
<dbReference type="KEGG" id="dps:DP0203"/>
<feature type="signal peptide" evidence="1">
    <location>
        <begin position="1"/>
        <end position="25"/>
    </location>
</feature>
<dbReference type="Proteomes" id="UP000000602">
    <property type="component" value="Chromosome"/>
</dbReference>
<reference evidence="3" key="1">
    <citation type="journal article" date="2004" name="Environ. Microbiol.">
        <title>The genome of Desulfotalea psychrophila, a sulfate-reducing bacterium from permanently cold Arctic sediments.</title>
        <authorList>
            <person name="Rabus R."/>
            <person name="Ruepp A."/>
            <person name="Frickey T."/>
            <person name="Rattei T."/>
            <person name="Fartmann B."/>
            <person name="Stark M."/>
            <person name="Bauer M."/>
            <person name="Zibat A."/>
            <person name="Lombardot T."/>
            <person name="Becker I."/>
            <person name="Amann J."/>
            <person name="Gellner K."/>
            <person name="Teeling H."/>
            <person name="Leuschner W.D."/>
            <person name="Gloeckner F.-O."/>
            <person name="Lupas A.N."/>
            <person name="Amann R."/>
            <person name="Klenk H.-P."/>
        </authorList>
    </citation>
    <scope>NUCLEOTIDE SEQUENCE [LARGE SCALE GENOMIC DNA]</scope>
    <source>
        <strain evidence="3">DSM 12343 / LSv54</strain>
    </source>
</reference>
<sequence length="190" mass="20108">MEFNSNIRSLGLAVLLLATHSTSYAQSNADLAKAAQNPVAKMISLPFQYNINTGIGPDNETQSILNIQPVLPISLNDEWNIVTRTILPIMSQPDTLTDEGRINGLGDTTFTAFLSPAKPDALIWGAGPVFLLPTATDDKLGSDKWGAGVSAVILAMPGHWVIGSLVSNVWSIGGSGNQDVTLFTSSTSLL</sequence>
<protein>
    <submittedName>
        <fullName evidence="2">Related to neuromedin U (Partial length)</fullName>
    </submittedName>
</protein>
<keyword evidence="3" id="KW-1185">Reference proteome</keyword>
<proteinExistence type="predicted"/>
<dbReference type="HOGENOM" id="CLU_122757_0_0_7"/>